<gene>
    <name evidence="2" type="ORF">RclHR1_13230004</name>
</gene>
<evidence type="ECO:0000313" key="2">
    <source>
        <dbReference type="EMBL" id="GBB86808.1"/>
    </source>
</evidence>
<evidence type="ECO:0000256" key="1">
    <source>
        <dbReference type="SAM" id="MobiDB-lite"/>
    </source>
</evidence>
<proteinExistence type="predicted"/>
<sequence>MPKSKSKKKEDIIWKINCDNPTPLAFYRFVKPTHHNHADRKYRNTLNLALVSNPKNRKLTEIRKKFDDGDYKQDWEIWMQEKRAVQVHRSIQETNSIIVGDKCEVGEDQDKEQSQINSDVVNYERSRKDNDVAVASKKKE</sequence>
<protein>
    <submittedName>
        <fullName evidence="2">Uncharacterized protein</fullName>
    </submittedName>
</protein>
<dbReference type="STRING" id="94130.A0A2Z6R1V7"/>
<feature type="region of interest" description="Disordered" evidence="1">
    <location>
        <begin position="103"/>
        <end position="140"/>
    </location>
</feature>
<feature type="compositionally biased region" description="Basic and acidic residues" evidence="1">
    <location>
        <begin position="122"/>
        <end position="131"/>
    </location>
</feature>
<dbReference type="EMBL" id="BEXD01000362">
    <property type="protein sequence ID" value="GBB86808.1"/>
    <property type="molecule type" value="Genomic_DNA"/>
</dbReference>
<accession>A0A2Z6R1V7</accession>
<dbReference type="Proteomes" id="UP000247702">
    <property type="component" value="Unassembled WGS sequence"/>
</dbReference>
<dbReference type="AlphaFoldDB" id="A0A2Z6R1V7"/>
<evidence type="ECO:0000313" key="3">
    <source>
        <dbReference type="Proteomes" id="UP000247702"/>
    </source>
</evidence>
<comment type="caution">
    <text evidence="2">The sequence shown here is derived from an EMBL/GenBank/DDBJ whole genome shotgun (WGS) entry which is preliminary data.</text>
</comment>
<name>A0A2Z6R1V7_9GLOM</name>
<keyword evidence="3" id="KW-1185">Reference proteome</keyword>
<organism evidence="2 3">
    <name type="scientific">Rhizophagus clarus</name>
    <dbReference type="NCBI Taxonomy" id="94130"/>
    <lineage>
        <taxon>Eukaryota</taxon>
        <taxon>Fungi</taxon>
        <taxon>Fungi incertae sedis</taxon>
        <taxon>Mucoromycota</taxon>
        <taxon>Glomeromycotina</taxon>
        <taxon>Glomeromycetes</taxon>
        <taxon>Glomerales</taxon>
        <taxon>Glomeraceae</taxon>
        <taxon>Rhizophagus</taxon>
    </lineage>
</organism>
<reference evidence="2 3" key="1">
    <citation type="submission" date="2017-11" db="EMBL/GenBank/DDBJ databases">
        <title>The genome of Rhizophagus clarus HR1 reveals common genetic basis of auxotrophy among arbuscular mycorrhizal fungi.</title>
        <authorList>
            <person name="Kobayashi Y."/>
        </authorList>
    </citation>
    <scope>NUCLEOTIDE SEQUENCE [LARGE SCALE GENOMIC DNA]</scope>
    <source>
        <strain evidence="2 3">HR1</strain>
    </source>
</reference>